<dbReference type="PROSITE" id="PS00086">
    <property type="entry name" value="CYTOCHROME_P450"/>
    <property type="match status" value="1"/>
</dbReference>
<keyword evidence="4 8" id="KW-0479">Metal-binding</keyword>
<accession>A0A5N6Z2S9</accession>
<dbReference type="PANTHER" id="PTHR24287:SF17">
    <property type="entry name" value="P450, PUTATIVE (EUROFUNG)-RELATED"/>
    <property type="match status" value="1"/>
</dbReference>
<dbReference type="Gene3D" id="1.10.630.10">
    <property type="entry name" value="Cytochrome P450"/>
    <property type="match status" value="1"/>
</dbReference>
<keyword evidence="11" id="KW-1185">Reference proteome</keyword>
<keyword evidence="6 8" id="KW-0408">Iron</keyword>
<dbReference type="SUPFAM" id="SSF48264">
    <property type="entry name" value="Cytochrome P450"/>
    <property type="match status" value="1"/>
</dbReference>
<evidence type="ECO:0000256" key="3">
    <source>
        <dbReference type="ARBA" id="ARBA00022617"/>
    </source>
</evidence>
<evidence type="ECO:0000313" key="10">
    <source>
        <dbReference type="EMBL" id="KAE8351961.1"/>
    </source>
</evidence>
<evidence type="ECO:0000256" key="6">
    <source>
        <dbReference type="ARBA" id="ARBA00023004"/>
    </source>
</evidence>
<evidence type="ECO:0000256" key="4">
    <source>
        <dbReference type="ARBA" id="ARBA00022723"/>
    </source>
</evidence>
<comment type="cofactor">
    <cofactor evidence="1 8">
        <name>heme</name>
        <dbReference type="ChEBI" id="CHEBI:30413"/>
    </cofactor>
</comment>
<dbReference type="CDD" id="cd11063">
    <property type="entry name" value="CYP52"/>
    <property type="match status" value="1"/>
</dbReference>
<dbReference type="OrthoDB" id="1470350at2759"/>
<comment type="similarity">
    <text evidence="2 9">Belongs to the cytochrome P450 family.</text>
</comment>
<dbReference type="InterPro" id="IPR002974">
    <property type="entry name" value="Cyt_P450_E_CYP52_ascomycetes"/>
</dbReference>
<evidence type="ECO:0000256" key="8">
    <source>
        <dbReference type="PIRSR" id="PIRSR602402-1"/>
    </source>
</evidence>
<evidence type="ECO:0000313" key="11">
    <source>
        <dbReference type="Proteomes" id="UP000327118"/>
    </source>
</evidence>
<dbReference type="PANTHER" id="PTHR24287">
    <property type="entry name" value="P450, PUTATIVE (EUROFUNG)-RELATED"/>
    <property type="match status" value="1"/>
</dbReference>
<name>A0A5N6Z2S9_9EURO</name>
<dbReference type="GO" id="GO:0020037">
    <property type="term" value="F:heme binding"/>
    <property type="evidence" value="ECO:0007669"/>
    <property type="project" value="InterPro"/>
</dbReference>
<dbReference type="InterPro" id="IPR017972">
    <property type="entry name" value="Cyt_P450_CS"/>
</dbReference>
<dbReference type="InterPro" id="IPR001128">
    <property type="entry name" value="Cyt_P450"/>
</dbReference>
<evidence type="ECO:0000256" key="1">
    <source>
        <dbReference type="ARBA" id="ARBA00001971"/>
    </source>
</evidence>
<dbReference type="PRINTS" id="PR01239">
    <property type="entry name" value="EP450IICYP52"/>
</dbReference>
<proteinExistence type="inferred from homology"/>
<gene>
    <name evidence="10" type="ORF">BDV28DRAFT_136074</name>
</gene>
<sequence>MFLMASQYPVALLVGAVVFLLYTITSLQRKYHQYRIARANHCQPVRFQVSKDPFLGLDSIRDNIDCAKKHILLERSLSRFRQYGNTFRTRRLRTPIIVTREPQNIKTILSLRFKDYGLGNRIHAFGPLLGHGIFTSDGEHWAHSRAMIRPNFVKDQVAHLDIFEDLMGDLLALIPTDGTTVDMQELFFSYTIDSATEFLFGHSVQSLKKRLSGVETDENDFASAFNYAQDAIATSTRLGPLRHLFRDRKAAQCNRVCHELVEQFVEKALQYRANYQEEAAVDDEKKPRYLFLQGLAQQTGDRTRIRDELMNVLLAGRDTTASLLSNMFFMLAKHPRVWQKLREEVASLQGRAPTYAQLRNLTYLKYCMNESLRVHPVVPSNARFAVTDTVLPVGGGLDGNAPVFVPKGSIVAYNVYSMHRREDFYGSDAGEYRPERWADLRPGWEYLPFNGGPRICVGQQYALTEAGYVTVRLVQQFSVLESRDPGPWEENLTLTLCSRNGTKVSFQSS</sequence>
<evidence type="ECO:0000256" key="9">
    <source>
        <dbReference type="RuleBase" id="RU000461"/>
    </source>
</evidence>
<protein>
    <submittedName>
        <fullName evidence="10">Cytochrome P450</fullName>
    </submittedName>
</protein>
<dbReference type="GO" id="GO:0016712">
    <property type="term" value="F:oxidoreductase activity, acting on paired donors, with incorporation or reduction of molecular oxygen, reduced flavin or flavoprotein as one donor, and incorporation of one atom of oxygen"/>
    <property type="evidence" value="ECO:0007669"/>
    <property type="project" value="InterPro"/>
</dbReference>
<reference evidence="11" key="1">
    <citation type="submission" date="2019-04" db="EMBL/GenBank/DDBJ databases">
        <title>Friends and foes A comparative genomics studyof 23 Aspergillus species from section Flavi.</title>
        <authorList>
            <consortium name="DOE Joint Genome Institute"/>
            <person name="Kjaerbolling I."/>
            <person name="Vesth T."/>
            <person name="Frisvad J.C."/>
            <person name="Nybo J.L."/>
            <person name="Theobald S."/>
            <person name="Kildgaard S."/>
            <person name="Isbrandt T."/>
            <person name="Kuo A."/>
            <person name="Sato A."/>
            <person name="Lyhne E.K."/>
            <person name="Kogle M.E."/>
            <person name="Wiebenga A."/>
            <person name="Kun R.S."/>
            <person name="Lubbers R.J."/>
            <person name="Makela M.R."/>
            <person name="Barry K."/>
            <person name="Chovatia M."/>
            <person name="Clum A."/>
            <person name="Daum C."/>
            <person name="Haridas S."/>
            <person name="He G."/>
            <person name="LaButti K."/>
            <person name="Lipzen A."/>
            <person name="Mondo S."/>
            <person name="Riley R."/>
            <person name="Salamov A."/>
            <person name="Simmons B.A."/>
            <person name="Magnuson J.K."/>
            <person name="Henrissat B."/>
            <person name="Mortensen U.H."/>
            <person name="Larsen T.O."/>
            <person name="Devries R.P."/>
            <person name="Grigoriev I.V."/>
            <person name="Machida M."/>
            <person name="Baker S.E."/>
            <person name="Andersen M.R."/>
        </authorList>
    </citation>
    <scope>NUCLEOTIDE SEQUENCE [LARGE SCALE GENOMIC DNA]</scope>
    <source>
        <strain evidence="11">CBS 553.77</strain>
    </source>
</reference>
<dbReference type="Pfam" id="PF00067">
    <property type="entry name" value="p450"/>
    <property type="match status" value="1"/>
</dbReference>
<evidence type="ECO:0000256" key="5">
    <source>
        <dbReference type="ARBA" id="ARBA00023002"/>
    </source>
</evidence>
<organism evidence="10 11">
    <name type="scientific">Aspergillus coremiiformis</name>
    <dbReference type="NCBI Taxonomy" id="138285"/>
    <lineage>
        <taxon>Eukaryota</taxon>
        <taxon>Fungi</taxon>
        <taxon>Dikarya</taxon>
        <taxon>Ascomycota</taxon>
        <taxon>Pezizomycotina</taxon>
        <taxon>Eurotiomycetes</taxon>
        <taxon>Eurotiomycetidae</taxon>
        <taxon>Eurotiales</taxon>
        <taxon>Aspergillaceae</taxon>
        <taxon>Aspergillus</taxon>
        <taxon>Aspergillus subgen. Circumdati</taxon>
    </lineage>
</organism>
<dbReference type="EMBL" id="ML739148">
    <property type="protein sequence ID" value="KAE8351961.1"/>
    <property type="molecule type" value="Genomic_DNA"/>
</dbReference>
<feature type="binding site" description="axial binding residue" evidence="8">
    <location>
        <position position="456"/>
    </location>
    <ligand>
        <name>heme</name>
        <dbReference type="ChEBI" id="CHEBI:30413"/>
    </ligand>
    <ligandPart>
        <name>Fe</name>
        <dbReference type="ChEBI" id="CHEBI:18248"/>
    </ligandPart>
</feature>
<dbReference type="Proteomes" id="UP000327118">
    <property type="component" value="Unassembled WGS sequence"/>
</dbReference>
<dbReference type="InterPro" id="IPR047146">
    <property type="entry name" value="Cyt_P450_E_CYP52_fungi"/>
</dbReference>
<dbReference type="GO" id="GO:0005506">
    <property type="term" value="F:iron ion binding"/>
    <property type="evidence" value="ECO:0007669"/>
    <property type="project" value="InterPro"/>
</dbReference>
<keyword evidence="7 9" id="KW-0503">Monooxygenase</keyword>
<dbReference type="AlphaFoldDB" id="A0A5N6Z2S9"/>
<keyword evidence="3 8" id="KW-0349">Heme</keyword>
<dbReference type="InterPro" id="IPR002402">
    <property type="entry name" value="Cyt_P450_E_grp-II"/>
</dbReference>
<keyword evidence="5 9" id="KW-0560">Oxidoreductase</keyword>
<dbReference type="InterPro" id="IPR036396">
    <property type="entry name" value="Cyt_P450_sf"/>
</dbReference>
<dbReference type="PRINTS" id="PR00385">
    <property type="entry name" value="P450"/>
</dbReference>
<evidence type="ECO:0000256" key="2">
    <source>
        <dbReference type="ARBA" id="ARBA00010617"/>
    </source>
</evidence>
<dbReference type="PRINTS" id="PR00464">
    <property type="entry name" value="EP450II"/>
</dbReference>
<evidence type="ECO:0000256" key="7">
    <source>
        <dbReference type="ARBA" id="ARBA00023033"/>
    </source>
</evidence>